<gene>
    <name evidence="1" type="ORF">CHK_2082</name>
</gene>
<keyword evidence="2" id="KW-1185">Reference proteome</keyword>
<proteinExistence type="predicted"/>
<name>A0A0M2NJT1_9FIRM</name>
<protein>
    <submittedName>
        <fullName evidence="1">Uncharacterized protein</fullName>
    </submittedName>
</protein>
<evidence type="ECO:0000313" key="2">
    <source>
        <dbReference type="Proteomes" id="UP000034076"/>
    </source>
</evidence>
<sequence length="138" mass="15710">MRKGKDMEDKITVRDLLRQAMSVMGEEAGYESGYATFTVNLVNQLMIDCFECNNTRRIFTGKEPLEEIPAVKNMEDIIPFEHEVISGVMSYGLAYWLLFQDDENDKANICNANYETNKIKYAKAVTEEVEDVYGGDGI</sequence>
<dbReference type="EMBL" id="LAYJ01000111">
    <property type="protein sequence ID" value="KKI50490.1"/>
    <property type="molecule type" value="Genomic_DNA"/>
</dbReference>
<dbReference type="AlphaFoldDB" id="A0A0M2NJT1"/>
<dbReference type="RefSeq" id="WP_131924999.1">
    <property type="nucleotide sequence ID" value="NZ_CAUERS010000010.1"/>
</dbReference>
<dbReference type="STRING" id="270498.CHK_2082"/>
<organism evidence="1 2">
    <name type="scientific">Christensenella hongkongensis</name>
    <dbReference type="NCBI Taxonomy" id="270498"/>
    <lineage>
        <taxon>Bacteria</taxon>
        <taxon>Bacillati</taxon>
        <taxon>Bacillota</taxon>
        <taxon>Clostridia</taxon>
        <taxon>Christensenellales</taxon>
        <taxon>Christensenellaceae</taxon>
        <taxon>Christensenella</taxon>
    </lineage>
</organism>
<evidence type="ECO:0000313" key="1">
    <source>
        <dbReference type="EMBL" id="KKI50490.1"/>
    </source>
</evidence>
<accession>A0A0M2NJT1</accession>
<dbReference type="Proteomes" id="UP000034076">
    <property type="component" value="Unassembled WGS sequence"/>
</dbReference>
<reference evidence="1 2" key="1">
    <citation type="submission" date="2015-04" db="EMBL/GenBank/DDBJ databases">
        <title>Draft genome sequence of bacteremic isolate Catabacter hongkongensis type strain HKU16T.</title>
        <authorList>
            <person name="Lau S.K."/>
            <person name="Teng J.L."/>
            <person name="Huang Y."/>
            <person name="Curreem S.O."/>
            <person name="Tsui S.K."/>
            <person name="Woo P.C."/>
        </authorList>
    </citation>
    <scope>NUCLEOTIDE SEQUENCE [LARGE SCALE GENOMIC DNA]</scope>
    <source>
        <strain evidence="1 2">HKU16</strain>
    </source>
</reference>
<comment type="caution">
    <text evidence="1">The sequence shown here is derived from an EMBL/GenBank/DDBJ whole genome shotgun (WGS) entry which is preliminary data.</text>
</comment>
<dbReference type="OrthoDB" id="2083491at2"/>